<dbReference type="Pfam" id="PF09534">
    <property type="entry name" value="Trp_oprn_chp"/>
    <property type="match status" value="1"/>
</dbReference>
<dbReference type="Proteomes" id="UP000321617">
    <property type="component" value="Unassembled WGS sequence"/>
</dbReference>
<protein>
    <submittedName>
        <fullName evidence="3">Tryptophan-associated transmembrane protein</fullName>
    </submittedName>
</protein>
<gene>
    <name evidence="3" type="ORF">LX16_1938</name>
</gene>
<evidence type="ECO:0000313" key="3">
    <source>
        <dbReference type="EMBL" id="TWJ16211.1"/>
    </source>
</evidence>
<proteinExistence type="predicted"/>
<feature type="transmembrane region" description="Helical" evidence="2">
    <location>
        <begin position="45"/>
        <end position="73"/>
    </location>
</feature>
<reference evidence="3 4" key="1">
    <citation type="journal article" date="2013" name="Stand. Genomic Sci.">
        <title>Genomic Encyclopedia of Type Strains, Phase I: The one thousand microbial genomes (KMG-I) project.</title>
        <authorList>
            <person name="Kyrpides N.C."/>
            <person name="Woyke T."/>
            <person name="Eisen J.A."/>
            <person name="Garrity G."/>
            <person name="Lilburn T.G."/>
            <person name="Beck B.J."/>
            <person name="Whitman W.B."/>
            <person name="Hugenholtz P."/>
            <person name="Klenk H.P."/>
        </authorList>
    </citation>
    <scope>NUCLEOTIDE SEQUENCE [LARGE SCALE GENOMIC DNA]</scope>
    <source>
        <strain evidence="3 4">DSM 45044</strain>
    </source>
</reference>
<feature type="compositionally biased region" description="Basic and acidic residues" evidence="1">
    <location>
        <begin position="161"/>
        <end position="172"/>
    </location>
</feature>
<dbReference type="AlphaFoldDB" id="A0A562VEG0"/>
<dbReference type="RefSeq" id="WP_147136229.1">
    <property type="nucleotide sequence ID" value="NZ_BAABIJ010000001.1"/>
</dbReference>
<name>A0A562VEG0_9ACTN</name>
<sequence>MTDRRGMASAVVSGMAAAGVGWYAATRTWREVVRDRPFPLPDEVVAQTGGAIAPWAVPAALVALAAAVALVATGGVARRVVTVVWAAAGLASAAAGVVGVVEAPGVWPAVVAGAGVAVVVVAGWAWRRHRDWPGMSARYDAPGRRDAGPADPADPAALWDALDRGGDPTRPT</sequence>
<feature type="compositionally biased region" description="Low complexity" evidence="1">
    <location>
        <begin position="149"/>
        <end position="160"/>
    </location>
</feature>
<feature type="transmembrane region" description="Helical" evidence="2">
    <location>
        <begin position="7"/>
        <end position="25"/>
    </location>
</feature>
<dbReference type="EMBL" id="VLLL01000005">
    <property type="protein sequence ID" value="TWJ16211.1"/>
    <property type="molecule type" value="Genomic_DNA"/>
</dbReference>
<evidence type="ECO:0000256" key="2">
    <source>
        <dbReference type="SAM" id="Phobius"/>
    </source>
</evidence>
<evidence type="ECO:0000313" key="4">
    <source>
        <dbReference type="Proteomes" id="UP000321617"/>
    </source>
</evidence>
<keyword evidence="2 3" id="KW-0812">Transmembrane</keyword>
<feature type="transmembrane region" description="Helical" evidence="2">
    <location>
        <begin position="106"/>
        <end position="126"/>
    </location>
</feature>
<keyword evidence="2" id="KW-0472">Membrane</keyword>
<keyword evidence="4" id="KW-1185">Reference proteome</keyword>
<feature type="transmembrane region" description="Helical" evidence="2">
    <location>
        <begin position="80"/>
        <end position="100"/>
    </location>
</feature>
<feature type="region of interest" description="Disordered" evidence="1">
    <location>
        <begin position="140"/>
        <end position="172"/>
    </location>
</feature>
<keyword evidence="2" id="KW-1133">Transmembrane helix</keyword>
<organism evidence="3 4">
    <name type="scientific">Stackebrandtia albiflava</name>
    <dbReference type="NCBI Taxonomy" id="406432"/>
    <lineage>
        <taxon>Bacteria</taxon>
        <taxon>Bacillati</taxon>
        <taxon>Actinomycetota</taxon>
        <taxon>Actinomycetes</taxon>
        <taxon>Glycomycetales</taxon>
        <taxon>Glycomycetaceae</taxon>
        <taxon>Stackebrandtia</taxon>
    </lineage>
</organism>
<accession>A0A562VEG0</accession>
<evidence type="ECO:0000256" key="1">
    <source>
        <dbReference type="SAM" id="MobiDB-lite"/>
    </source>
</evidence>
<dbReference type="InterPro" id="IPR019051">
    <property type="entry name" value="Trp_biosyn_TM_oprn/chp"/>
</dbReference>
<comment type="caution">
    <text evidence="3">The sequence shown here is derived from an EMBL/GenBank/DDBJ whole genome shotgun (WGS) entry which is preliminary data.</text>
</comment>